<evidence type="ECO:0000313" key="2">
    <source>
        <dbReference type="EMBL" id="ALG08204.1"/>
    </source>
</evidence>
<feature type="region of interest" description="Disordered" evidence="1">
    <location>
        <begin position="1"/>
        <end position="60"/>
    </location>
</feature>
<dbReference type="Proteomes" id="UP000063699">
    <property type="component" value="Chromosome"/>
</dbReference>
<accession>A0A0N9HT96</accession>
<evidence type="ECO:0000256" key="1">
    <source>
        <dbReference type="SAM" id="MobiDB-lite"/>
    </source>
</evidence>
<dbReference type="AlphaFoldDB" id="A0A0N9HT96"/>
<reference evidence="2 3" key="1">
    <citation type="submission" date="2015-07" db="EMBL/GenBank/DDBJ databases">
        <title>Genome sequencing of Kibdelosporangium phytohabitans.</title>
        <authorList>
            <person name="Qin S."/>
            <person name="Xing K."/>
        </authorList>
    </citation>
    <scope>NUCLEOTIDE SEQUENCE [LARGE SCALE GENOMIC DNA]</scope>
    <source>
        <strain evidence="2 3">KLBMP1111</strain>
    </source>
</reference>
<feature type="compositionally biased region" description="Gly residues" evidence="1">
    <location>
        <begin position="30"/>
        <end position="53"/>
    </location>
</feature>
<dbReference type="EMBL" id="CP012752">
    <property type="protein sequence ID" value="ALG08204.1"/>
    <property type="molecule type" value="Genomic_DNA"/>
</dbReference>
<dbReference type="KEGG" id="kphy:AOZ06_15960"/>
<organism evidence="2 3">
    <name type="scientific">Kibdelosporangium phytohabitans</name>
    <dbReference type="NCBI Taxonomy" id="860235"/>
    <lineage>
        <taxon>Bacteria</taxon>
        <taxon>Bacillati</taxon>
        <taxon>Actinomycetota</taxon>
        <taxon>Actinomycetes</taxon>
        <taxon>Pseudonocardiales</taxon>
        <taxon>Pseudonocardiaceae</taxon>
        <taxon>Kibdelosporangium</taxon>
    </lineage>
</organism>
<gene>
    <name evidence="2" type="ORF">AOZ06_15960</name>
</gene>
<protein>
    <submittedName>
        <fullName evidence="2">Uncharacterized protein</fullName>
    </submittedName>
</protein>
<keyword evidence="3" id="KW-1185">Reference proteome</keyword>
<evidence type="ECO:0000313" key="3">
    <source>
        <dbReference type="Proteomes" id="UP000063699"/>
    </source>
</evidence>
<sequence length="60" mass="5498">MGGADVNGDRKVEAQGVEAGVTGGMVDDGTGAGQGECAGRDGGGGGEDGGGSTAEGMVLL</sequence>
<name>A0A0N9HT96_9PSEU</name>
<proteinExistence type="predicted"/>